<dbReference type="InterPro" id="IPR029151">
    <property type="entry name" value="Sensor-like_sf"/>
</dbReference>
<sequence length="127" mass="14451">MDSLFYSLRTKLITSVGLVLILILASFSHRDMKTHERFFLEEARKKARDVTDTVMKSIEYPMLDGEMEYVQAILERVNALKDLRVISLCNSDGVIRYSGNPERIGKIVSSKSSLEALRTHTLTKGLE</sequence>
<proteinExistence type="predicted"/>
<keyword evidence="1" id="KW-0812">Transmembrane</keyword>
<dbReference type="Gene3D" id="3.30.450.290">
    <property type="match status" value="1"/>
</dbReference>
<evidence type="ECO:0000313" key="2">
    <source>
        <dbReference type="EMBL" id="HEB73799.1"/>
    </source>
</evidence>
<evidence type="ECO:0000256" key="1">
    <source>
        <dbReference type="SAM" id="Phobius"/>
    </source>
</evidence>
<dbReference type="EMBL" id="DRKW01000059">
    <property type="protein sequence ID" value="HEB73799.1"/>
    <property type="molecule type" value="Genomic_DNA"/>
</dbReference>
<organism evidence="2">
    <name type="scientific">Desulfofervidus auxilii</name>
    <dbReference type="NCBI Taxonomy" id="1621989"/>
    <lineage>
        <taxon>Bacteria</taxon>
        <taxon>Pseudomonadati</taxon>
        <taxon>Thermodesulfobacteriota</taxon>
        <taxon>Candidatus Desulfofervidia</taxon>
        <taxon>Candidatus Desulfofervidales</taxon>
        <taxon>Candidatus Desulfofervidaceae</taxon>
        <taxon>Candidatus Desulfofervidus</taxon>
    </lineage>
</organism>
<feature type="non-terminal residue" evidence="2">
    <location>
        <position position="127"/>
    </location>
</feature>
<evidence type="ECO:0008006" key="3">
    <source>
        <dbReference type="Google" id="ProtNLM"/>
    </source>
</evidence>
<dbReference type="Proteomes" id="UP000886268">
    <property type="component" value="Unassembled WGS sequence"/>
</dbReference>
<protein>
    <recommendedName>
        <fullName evidence="3">Single cache domain-containing protein</fullName>
    </recommendedName>
</protein>
<accession>A0A7V1I3J1</accession>
<name>A0A7V1I3J1_DESA2</name>
<dbReference type="SUPFAM" id="SSF103190">
    <property type="entry name" value="Sensory domain-like"/>
    <property type="match status" value="1"/>
</dbReference>
<feature type="transmembrane region" description="Helical" evidence="1">
    <location>
        <begin position="12"/>
        <end position="29"/>
    </location>
</feature>
<comment type="caution">
    <text evidence="2">The sequence shown here is derived from an EMBL/GenBank/DDBJ whole genome shotgun (WGS) entry which is preliminary data.</text>
</comment>
<gene>
    <name evidence="2" type="ORF">ENJ03_01075</name>
</gene>
<keyword evidence="1" id="KW-0472">Membrane</keyword>
<keyword evidence="1" id="KW-1133">Transmembrane helix</keyword>
<dbReference type="AlphaFoldDB" id="A0A7V1I3J1"/>
<reference evidence="2" key="1">
    <citation type="journal article" date="2020" name="mSystems">
        <title>Genome- and Community-Level Interaction Insights into Carbon Utilization and Element Cycling Functions of Hydrothermarchaeota in Hydrothermal Sediment.</title>
        <authorList>
            <person name="Zhou Z."/>
            <person name="Liu Y."/>
            <person name="Xu W."/>
            <person name="Pan J."/>
            <person name="Luo Z.H."/>
            <person name="Li M."/>
        </authorList>
    </citation>
    <scope>NUCLEOTIDE SEQUENCE [LARGE SCALE GENOMIC DNA]</scope>
    <source>
        <strain evidence="2">HyVt-45</strain>
    </source>
</reference>